<protein>
    <recommendedName>
        <fullName evidence="2">OTU domain-containing protein</fullName>
    </recommendedName>
</protein>
<dbReference type="InterPro" id="IPR003323">
    <property type="entry name" value="OTU_dom"/>
</dbReference>
<feature type="domain" description="OTU" evidence="2">
    <location>
        <begin position="101"/>
        <end position="251"/>
    </location>
</feature>
<keyword evidence="4" id="KW-1185">Reference proteome</keyword>
<feature type="non-terminal residue" evidence="3">
    <location>
        <position position="927"/>
    </location>
</feature>
<feature type="region of interest" description="Disordered" evidence="1">
    <location>
        <begin position="419"/>
        <end position="461"/>
    </location>
</feature>
<reference evidence="3" key="1">
    <citation type="submission" date="2021-02" db="EMBL/GenBank/DDBJ databases">
        <authorList>
            <person name="Nowell W R."/>
        </authorList>
    </citation>
    <scope>NUCLEOTIDE SEQUENCE</scope>
</reference>
<comment type="caution">
    <text evidence="3">The sequence shown here is derived from an EMBL/GenBank/DDBJ whole genome shotgun (WGS) entry which is preliminary data.</text>
</comment>
<dbReference type="AlphaFoldDB" id="A0A815ENE2"/>
<gene>
    <name evidence="3" type="ORF">XAT740_LOCUS29563</name>
</gene>
<evidence type="ECO:0000313" key="4">
    <source>
        <dbReference type="Proteomes" id="UP000663828"/>
    </source>
</evidence>
<evidence type="ECO:0000313" key="3">
    <source>
        <dbReference type="EMBL" id="CAF1314418.1"/>
    </source>
</evidence>
<feature type="compositionally biased region" description="Polar residues" evidence="1">
    <location>
        <begin position="449"/>
        <end position="458"/>
    </location>
</feature>
<organism evidence="3 4">
    <name type="scientific">Adineta ricciae</name>
    <name type="common">Rotifer</name>
    <dbReference type="NCBI Taxonomy" id="249248"/>
    <lineage>
        <taxon>Eukaryota</taxon>
        <taxon>Metazoa</taxon>
        <taxon>Spiralia</taxon>
        <taxon>Gnathifera</taxon>
        <taxon>Rotifera</taxon>
        <taxon>Eurotatoria</taxon>
        <taxon>Bdelloidea</taxon>
        <taxon>Adinetida</taxon>
        <taxon>Adinetidae</taxon>
        <taxon>Adineta</taxon>
    </lineage>
</organism>
<dbReference type="EMBL" id="CAJNOR010002582">
    <property type="protein sequence ID" value="CAF1314418.1"/>
    <property type="molecule type" value="Genomic_DNA"/>
</dbReference>
<dbReference type="Pfam" id="PF02338">
    <property type="entry name" value="OTU"/>
    <property type="match status" value="1"/>
</dbReference>
<sequence length="927" mass="104872">MTAYNCCLFCGNHATDSCCLHCRQMSRGAMFGALLTLLDNAAKINDYYNQIKVISQKILNLEWLLTPIQFTPITYFDPTVHRIDEQARIYLEKGCLGIQNKVPIEVFADGNCLYHSIICLNGGRDLTVSELRVRTLLELVKNDTFYHNRFLYVVGSLLDAVKSVVHNSSYSELYEIAALCNVLKCNIQSVYPKIQHRSELDIMNSIFQCDQNSSVSRTIFIFWSNTQSEIYARSCNAGHWSPNHFVPLLALPDDTTLESGFSSPDNALSNTTPTKATTKNNLLTPVRIPHFTDHENRTEILSALSTDSIESNQDAVLHKIKRTDYHGDNRKTTKADRVENPRTITREKNPTEETTMVLEKVGRQRVLARERSAARRAALSPAQIERQRTLDRERKVATRAAMAPEEIEHQRALARERSMNKRAVASPAESETQRALARERSSARRVTVASESAKQLETSGEELNRAQENVNRKTAATHAKTDSVEVEWPKPVDLECKITCLKNFIQSMSMNSLEEGICSICNIRCYKRDLRCIPYNKIPSIELLKAHDDIYNIICGLDQSQDLHSADQNSMDCGLELSTDRFKQSSETKASFICVNGIVLYRKGLHHNFDRRKRSVVHCDICMECWSSLTKEKIPKFSVANKVWVGDVPPELQGLTIPEQRLIALYRHNSCIVKLHSSFHSASTAQAALKGNCISFPQDVVNIATSLPLKLDDLCDSLKIIFVGSRIPNKNQLKRILTVRKTKVAAALQWLKTNNSLYRHVTINKCTIENLPDDDVPECLWTTMQISTEVDAAGNDRAGYVPDTNPVETDLNNDKTIPLLTSGVLDVNGINISSDDVTQHMLERVKVRTPEELFDRDSEASVRKDPVYLIPRGNKPTNEYYNPNLLMGIFPTLFPYGCGALEDNSRSVKINLREHIRYLLSLEDRRF</sequence>
<dbReference type="Pfam" id="PF20209">
    <property type="entry name" value="DUF6570"/>
    <property type="match status" value="1"/>
</dbReference>
<accession>A0A815ENE2</accession>
<dbReference type="CDD" id="cd22791">
    <property type="entry name" value="OTU_VRTN"/>
    <property type="match status" value="1"/>
</dbReference>
<dbReference type="InterPro" id="IPR047273">
    <property type="entry name" value="VRTN_OTU_dom"/>
</dbReference>
<evidence type="ECO:0000256" key="1">
    <source>
        <dbReference type="SAM" id="MobiDB-lite"/>
    </source>
</evidence>
<dbReference type="InterPro" id="IPR046700">
    <property type="entry name" value="DUF6570"/>
</dbReference>
<evidence type="ECO:0000259" key="2">
    <source>
        <dbReference type="PROSITE" id="PS50802"/>
    </source>
</evidence>
<dbReference type="PROSITE" id="PS50802">
    <property type="entry name" value="OTU"/>
    <property type="match status" value="1"/>
</dbReference>
<proteinExistence type="predicted"/>
<dbReference type="Gene3D" id="3.90.70.80">
    <property type="match status" value="1"/>
</dbReference>
<name>A0A815ENE2_ADIRI</name>
<dbReference type="Proteomes" id="UP000663828">
    <property type="component" value="Unassembled WGS sequence"/>
</dbReference>